<reference evidence="9" key="1">
    <citation type="submission" date="2025-08" db="UniProtKB">
        <authorList>
            <consortium name="Ensembl"/>
        </authorList>
    </citation>
    <scope>IDENTIFICATION</scope>
</reference>
<evidence type="ECO:0000256" key="5">
    <source>
        <dbReference type="ARBA" id="ARBA00023163"/>
    </source>
</evidence>
<keyword evidence="10" id="KW-1185">Reference proteome</keyword>
<dbReference type="Proteomes" id="UP000472261">
    <property type="component" value="Unplaced"/>
</dbReference>
<evidence type="ECO:0000256" key="7">
    <source>
        <dbReference type="SAM" id="MobiDB-lite"/>
    </source>
</evidence>
<dbReference type="FunFam" id="4.10.280.10:FF:000010">
    <property type="entry name" value="Scleraxis bHLH transcription factor"/>
    <property type="match status" value="1"/>
</dbReference>
<protein>
    <recommendedName>
        <fullName evidence="8">BHLH domain-containing protein</fullName>
    </recommendedName>
</protein>
<dbReference type="InterPro" id="IPR050283">
    <property type="entry name" value="E-box_TF_Regulators"/>
</dbReference>
<feature type="compositionally biased region" description="Low complexity" evidence="7">
    <location>
        <begin position="9"/>
        <end position="24"/>
    </location>
</feature>
<dbReference type="GO" id="GO:0000977">
    <property type="term" value="F:RNA polymerase II transcription regulatory region sequence-specific DNA binding"/>
    <property type="evidence" value="ECO:0007669"/>
    <property type="project" value="TreeGrafter"/>
</dbReference>
<dbReference type="PANTHER" id="PTHR23349">
    <property type="entry name" value="BASIC HELIX-LOOP-HELIX TRANSCRIPTION FACTOR, TWIST"/>
    <property type="match status" value="1"/>
</dbReference>
<evidence type="ECO:0000313" key="9">
    <source>
        <dbReference type="Ensembl" id="ENSPCLP00000006858.1"/>
    </source>
</evidence>
<dbReference type="SMART" id="SM00353">
    <property type="entry name" value="HLH"/>
    <property type="match status" value="1"/>
</dbReference>
<keyword evidence="6" id="KW-0539">Nucleus</keyword>
<feature type="region of interest" description="Disordered" evidence="7">
    <location>
        <begin position="1"/>
        <end position="70"/>
    </location>
</feature>
<dbReference type="AlphaFoldDB" id="A0A669PKD3"/>
<dbReference type="PANTHER" id="PTHR23349:SF40">
    <property type="entry name" value="BHLH DOMAIN-CONTAINING PROTEIN"/>
    <property type="match status" value="1"/>
</dbReference>
<evidence type="ECO:0000313" key="10">
    <source>
        <dbReference type="Proteomes" id="UP000472261"/>
    </source>
</evidence>
<dbReference type="GO" id="GO:0032502">
    <property type="term" value="P:developmental process"/>
    <property type="evidence" value="ECO:0007669"/>
    <property type="project" value="TreeGrafter"/>
</dbReference>
<comment type="subcellular location">
    <subcellularLocation>
        <location evidence="1">Nucleus</location>
    </subcellularLocation>
</comment>
<name>A0A669PKD3_PHACC</name>
<dbReference type="GO" id="GO:0000981">
    <property type="term" value="F:DNA-binding transcription factor activity, RNA polymerase II-specific"/>
    <property type="evidence" value="ECO:0007669"/>
    <property type="project" value="TreeGrafter"/>
</dbReference>
<dbReference type="CDD" id="cd11465">
    <property type="entry name" value="bHLH_TS_scleraxis_like"/>
    <property type="match status" value="1"/>
</dbReference>
<sequence length="359" mass="38605">MSWGGGAAAGSMKAAEGAAGAGQHRAGDGGGTAGRPPVGNGGRRRRRREGGGRQRAAANARERDRTHSVNTAFGALRTLIPTEPADRKLSKVETLRLASSYISHLANVLRLQSPAAPQPCPQRPICTFCLSEQRKRVRVGGDGQPGFKGFGGAASNLPCSPSRSTERPRGRWRCELQSENSRRREAEFRTAFRQLFLQPSRFGLRRCGFVRGHREHETEPCGHACTWHGSYFRTRNVKPEHPGGPAASPTCVTWWNLSRPTHRRQGLTRGRPLLRTTPSAALGKGSFRVWEAPAASTSCPSPAARDAFPFLTEQLPPPALLIAAGVGMTGSNCAIEGGSQGLSKITHHPGRSCVVPVQH</sequence>
<dbReference type="Gene3D" id="4.10.280.10">
    <property type="entry name" value="Helix-loop-helix DNA-binding domain"/>
    <property type="match status" value="1"/>
</dbReference>
<feature type="region of interest" description="Disordered" evidence="7">
    <location>
        <begin position="145"/>
        <end position="165"/>
    </location>
</feature>
<evidence type="ECO:0000256" key="6">
    <source>
        <dbReference type="ARBA" id="ARBA00023242"/>
    </source>
</evidence>
<keyword evidence="4" id="KW-0238">DNA-binding</keyword>
<keyword evidence="3" id="KW-0805">Transcription regulation</keyword>
<dbReference type="Pfam" id="PF00010">
    <property type="entry name" value="HLH"/>
    <property type="match status" value="1"/>
</dbReference>
<dbReference type="GO" id="GO:0005634">
    <property type="term" value="C:nucleus"/>
    <property type="evidence" value="ECO:0007669"/>
    <property type="project" value="UniProtKB-SubCell"/>
</dbReference>
<feature type="domain" description="BHLH" evidence="8">
    <location>
        <begin position="53"/>
        <end position="105"/>
    </location>
</feature>
<dbReference type="InterPro" id="IPR036638">
    <property type="entry name" value="HLH_DNA-bd_sf"/>
</dbReference>
<evidence type="ECO:0000256" key="4">
    <source>
        <dbReference type="ARBA" id="ARBA00023125"/>
    </source>
</evidence>
<dbReference type="InterPro" id="IPR011598">
    <property type="entry name" value="bHLH_dom"/>
</dbReference>
<organism evidence="9 10">
    <name type="scientific">Phasianus colchicus</name>
    <name type="common">Common pheasant</name>
    <dbReference type="NCBI Taxonomy" id="9054"/>
    <lineage>
        <taxon>Eukaryota</taxon>
        <taxon>Metazoa</taxon>
        <taxon>Chordata</taxon>
        <taxon>Craniata</taxon>
        <taxon>Vertebrata</taxon>
        <taxon>Euteleostomi</taxon>
        <taxon>Archelosauria</taxon>
        <taxon>Archosauria</taxon>
        <taxon>Dinosauria</taxon>
        <taxon>Saurischia</taxon>
        <taxon>Theropoda</taxon>
        <taxon>Coelurosauria</taxon>
        <taxon>Aves</taxon>
        <taxon>Neognathae</taxon>
        <taxon>Galloanserae</taxon>
        <taxon>Galliformes</taxon>
        <taxon>Phasianidae</taxon>
        <taxon>Phasianinae</taxon>
        <taxon>Phasianus</taxon>
    </lineage>
</organism>
<evidence type="ECO:0000259" key="8">
    <source>
        <dbReference type="PROSITE" id="PS50888"/>
    </source>
</evidence>
<keyword evidence="5" id="KW-0804">Transcription</keyword>
<keyword evidence="2" id="KW-0217">Developmental protein</keyword>
<evidence type="ECO:0000256" key="1">
    <source>
        <dbReference type="ARBA" id="ARBA00004123"/>
    </source>
</evidence>
<evidence type="ECO:0000256" key="3">
    <source>
        <dbReference type="ARBA" id="ARBA00023015"/>
    </source>
</evidence>
<evidence type="ECO:0000256" key="2">
    <source>
        <dbReference type="ARBA" id="ARBA00022473"/>
    </source>
</evidence>
<accession>A0A669PKD3</accession>
<reference evidence="9" key="2">
    <citation type="submission" date="2025-09" db="UniProtKB">
        <authorList>
            <consortium name="Ensembl"/>
        </authorList>
    </citation>
    <scope>IDENTIFICATION</scope>
</reference>
<dbReference type="PROSITE" id="PS50888">
    <property type="entry name" value="BHLH"/>
    <property type="match status" value="1"/>
</dbReference>
<dbReference type="GO" id="GO:0046983">
    <property type="term" value="F:protein dimerization activity"/>
    <property type="evidence" value="ECO:0007669"/>
    <property type="project" value="InterPro"/>
</dbReference>
<dbReference type="Ensembl" id="ENSPCLT00000009402.1">
    <property type="protein sequence ID" value="ENSPCLP00000006858.1"/>
    <property type="gene ID" value="ENSPCLG00000005721.1"/>
</dbReference>
<proteinExistence type="predicted"/>
<dbReference type="SUPFAM" id="SSF47459">
    <property type="entry name" value="HLH, helix-loop-helix DNA-binding domain"/>
    <property type="match status" value="1"/>
</dbReference>